<dbReference type="AlphaFoldDB" id="A0A2C5X0F5"/>
<dbReference type="EMBL" id="APWK03000092">
    <property type="protein sequence ID" value="PHH51450.1"/>
    <property type="molecule type" value="Genomic_DNA"/>
</dbReference>
<sequence>MYIACVEDNDTELDTDELVQTVFQQEESLVVGDMEHSVLDCGSTLHICNDLKWFVPGTLAPVGAKGGSITTGGGVVHFLLKGTVAVQLLQLCTNLLNDDVDIMRSWPKGVWHKSKKLSVETDECGHLVDTQASIEDIQLEMPAESTNKGGASAELMTLSDVSGIQDFSPVESSKC</sequence>
<accession>A0A2C5X0F5</accession>
<evidence type="ECO:0000313" key="1">
    <source>
        <dbReference type="EMBL" id="PHH51450.1"/>
    </source>
</evidence>
<reference evidence="1 2" key="1">
    <citation type="journal article" date="2013" name="Fungal Biol.">
        <title>Analysis of microsatellite markers in the genome of the plant pathogen Ceratocystis fimbriata.</title>
        <authorList>
            <person name="Simpson M.C."/>
            <person name="Wilken P.M."/>
            <person name="Coetzee M.P."/>
            <person name="Wingfield M.J."/>
            <person name="Wingfield B.D."/>
        </authorList>
    </citation>
    <scope>NUCLEOTIDE SEQUENCE [LARGE SCALE GENOMIC DNA]</scope>
    <source>
        <strain evidence="1 2">CBS 114723</strain>
    </source>
</reference>
<gene>
    <name evidence="1" type="ORF">CFIMG_008699RA00001</name>
</gene>
<dbReference type="Proteomes" id="UP000222788">
    <property type="component" value="Unassembled WGS sequence"/>
</dbReference>
<reference evidence="1 2" key="2">
    <citation type="journal article" date="2013" name="IMA Fungus">
        <title>IMA Genome-F 1: Ceratocystis fimbriata: Draft nuclear genome sequence for the plant pathogen, Ceratocystis fimbriata.</title>
        <authorList>
            <person name="Wilken P.M."/>
            <person name="Steenkamp E.T."/>
            <person name="Wingfield M.J."/>
            <person name="de Beer Z.W."/>
            <person name="Wingfield B.D."/>
        </authorList>
    </citation>
    <scope>NUCLEOTIDE SEQUENCE [LARGE SCALE GENOMIC DNA]</scope>
    <source>
        <strain evidence="1 2">CBS 114723</strain>
    </source>
</reference>
<name>A0A2C5X0F5_9PEZI</name>
<proteinExistence type="predicted"/>
<keyword evidence="2" id="KW-1185">Reference proteome</keyword>
<organism evidence="1 2">
    <name type="scientific">Ceratocystis fimbriata CBS 114723</name>
    <dbReference type="NCBI Taxonomy" id="1035309"/>
    <lineage>
        <taxon>Eukaryota</taxon>
        <taxon>Fungi</taxon>
        <taxon>Dikarya</taxon>
        <taxon>Ascomycota</taxon>
        <taxon>Pezizomycotina</taxon>
        <taxon>Sordariomycetes</taxon>
        <taxon>Hypocreomycetidae</taxon>
        <taxon>Microascales</taxon>
        <taxon>Ceratocystidaceae</taxon>
        <taxon>Ceratocystis</taxon>
    </lineage>
</organism>
<comment type="caution">
    <text evidence="1">The sequence shown here is derived from an EMBL/GenBank/DDBJ whole genome shotgun (WGS) entry which is preliminary data.</text>
</comment>
<evidence type="ECO:0000313" key="2">
    <source>
        <dbReference type="Proteomes" id="UP000222788"/>
    </source>
</evidence>
<protein>
    <submittedName>
        <fullName evidence="1">Uncharacterized protein</fullName>
    </submittedName>
</protein>